<feature type="compositionally biased region" description="Basic and acidic residues" evidence="1">
    <location>
        <begin position="126"/>
        <end position="136"/>
    </location>
</feature>
<accession>A0A8H6LX28</accession>
<organism evidence="2 3">
    <name type="scientific">Ephemerocybe angulata</name>
    <dbReference type="NCBI Taxonomy" id="980116"/>
    <lineage>
        <taxon>Eukaryota</taxon>
        <taxon>Fungi</taxon>
        <taxon>Dikarya</taxon>
        <taxon>Basidiomycota</taxon>
        <taxon>Agaricomycotina</taxon>
        <taxon>Agaricomycetes</taxon>
        <taxon>Agaricomycetidae</taxon>
        <taxon>Agaricales</taxon>
        <taxon>Agaricineae</taxon>
        <taxon>Psathyrellaceae</taxon>
        <taxon>Ephemerocybe</taxon>
    </lineage>
</organism>
<feature type="compositionally biased region" description="Basic and acidic residues" evidence="1">
    <location>
        <begin position="27"/>
        <end position="77"/>
    </location>
</feature>
<dbReference type="EMBL" id="JACGCI010000134">
    <property type="protein sequence ID" value="KAF6743852.1"/>
    <property type="molecule type" value="Genomic_DNA"/>
</dbReference>
<name>A0A8H6LX28_9AGAR</name>
<reference evidence="2 3" key="1">
    <citation type="submission" date="2020-07" db="EMBL/GenBank/DDBJ databases">
        <title>Comparative genomics of pyrophilous fungi reveals a link between fire events and developmental genes.</title>
        <authorList>
            <consortium name="DOE Joint Genome Institute"/>
            <person name="Steindorff A.S."/>
            <person name="Carver A."/>
            <person name="Calhoun S."/>
            <person name="Stillman K."/>
            <person name="Liu H."/>
            <person name="Lipzen A."/>
            <person name="Pangilinan J."/>
            <person name="Labutti K."/>
            <person name="Bruns T.D."/>
            <person name="Grigoriev I.V."/>
        </authorList>
    </citation>
    <scope>NUCLEOTIDE SEQUENCE [LARGE SCALE GENOMIC DNA]</scope>
    <source>
        <strain evidence="2 3">CBS 144469</strain>
    </source>
</reference>
<sequence length="136" mass="16493">METTFTPREDPGNRPPRLLPQFQLVEQQKRQHEHDRMREMERQRLKKQERLAEIKGTRIKRQKTEEEHRVLEEDQRMKNAKSVAGRRRNAVSKTTNDIGSSEVAAIREAERREHQRQQAEIQLQRKQHEELQQRRL</sequence>
<evidence type="ECO:0000313" key="2">
    <source>
        <dbReference type="EMBL" id="KAF6743852.1"/>
    </source>
</evidence>
<gene>
    <name evidence="2" type="ORF">DFP72DRAFT_1079478</name>
</gene>
<feature type="region of interest" description="Disordered" evidence="1">
    <location>
        <begin position="1"/>
        <end position="136"/>
    </location>
</feature>
<dbReference type="Proteomes" id="UP000521943">
    <property type="component" value="Unassembled WGS sequence"/>
</dbReference>
<comment type="caution">
    <text evidence="2">The sequence shown here is derived from an EMBL/GenBank/DDBJ whole genome shotgun (WGS) entry which is preliminary data.</text>
</comment>
<feature type="compositionally biased region" description="Basic and acidic residues" evidence="1">
    <location>
        <begin position="105"/>
        <end position="117"/>
    </location>
</feature>
<proteinExistence type="predicted"/>
<evidence type="ECO:0000256" key="1">
    <source>
        <dbReference type="SAM" id="MobiDB-lite"/>
    </source>
</evidence>
<dbReference type="AlphaFoldDB" id="A0A8H6LX28"/>
<protein>
    <submittedName>
        <fullName evidence="2">Uncharacterized protein</fullName>
    </submittedName>
</protein>
<evidence type="ECO:0000313" key="3">
    <source>
        <dbReference type="Proteomes" id="UP000521943"/>
    </source>
</evidence>
<keyword evidence="3" id="KW-1185">Reference proteome</keyword>